<dbReference type="Gene3D" id="3.30.1490.190">
    <property type="match status" value="1"/>
</dbReference>
<name>E8MDD7_PHOS4</name>
<dbReference type="GO" id="GO:0045892">
    <property type="term" value="P:negative regulation of DNA-templated transcription"/>
    <property type="evidence" value="ECO:0007669"/>
    <property type="project" value="TreeGrafter"/>
</dbReference>
<evidence type="ECO:0000256" key="2">
    <source>
        <dbReference type="ARBA" id="ARBA00007957"/>
    </source>
</evidence>
<keyword evidence="7 12" id="KW-0479">Metal-binding</keyword>
<keyword evidence="11 13" id="KW-0804">Transcription</keyword>
<organism evidence="14 15">
    <name type="scientific">Vibrio sinaloensis DSM 21326</name>
    <dbReference type="NCBI Taxonomy" id="945550"/>
    <lineage>
        <taxon>Bacteria</taxon>
        <taxon>Pseudomonadati</taxon>
        <taxon>Pseudomonadota</taxon>
        <taxon>Gammaproteobacteria</taxon>
        <taxon>Vibrionales</taxon>
        <taxon>Vibrionaceae</taxon>
        <taxon>Vibrio</taxon>
        <taxon>Vibrio oreintalis group</taxon>
    </lineage>
</organism>
<keyword evidence="5 13" id="KW-0963">Cytoplasm</keyword>
<evidence type="ECO:0000256" key="7">
    <source>
        <dbReference type="ARBA" id="ARBA00022723"/>
    </source>
</evidence>
<keyword evidence="12 13" id="KW-0408">Iron</keyword>
<dbReference type="InterPro" id="IPR036390">
    <property type="entry name" value="WH_DNA-bd_sf"/>
</dbReference>
<evidence type="ECO:0000313" key="15">
    <source>
        <dbReference type="Proteomes" id="UP000006228"/>
    </source>
</evidence>
<evidence type="ECO:0000256" key="12">
    <source>
        <dbReference type="PIRSR" id="PIRSR602481-2"/>
    </source>
</evidence>
<dbReference type="GO" id="GO:0000976">
    <property type="term" value="F:transcription cis-regulatory region binding"/>
    <property type="evidence" value="ECO:0007669"/>
    <property type="project" value="TreeGrafter"/>
</dbReference>
<dbReference type="FunFam" id="1.10.10.10:FF:000007">
    <property type="entry name" value="Ferric uptake regulation protein"/>
    <property type="match status" value="1"/>
</dbReference>
<feature type="binding site" evidence="12">
    <location>
        <position position="122"/>
    </location>
    <ligand>
        <name>Fe cation</name>
        <dbReference type="ChEBI" id="CHEBI:24875"/>
    </ligand>
</feature>
<dbReference type="Pfam" id="PF01475">
    <property type="entry name" value="FUR"/>
    <property type="match status" value="1"/>
</dbReference>
<dbReference type="GO" id="GO:0003700">
    <property type="term" value="F:DNA-binding transcription factor activity"/>
    <property type="evidence" value="ECO:0007669"/>
    <property type="project" value="UniProtKB-UniRule"/>
</dbReference>
<dbReference type="PANTHER" id="PTHR33202">
    <property type="entry name" value="ZINC UPTAKE REGULATION PROTEIN"/>
    <property type="match status" value="1"/>
</dbReference>
<evidence type="ECO:0000256" key="9">
    <source>
        <dbReference type="ARBA" id="ARBA00023015"/>
    </source>
</evidence>
<dbReference type="InterPro" id="IPR002481">
    <property type="entry name" value="FUR"/>
</dbReference>
<dbReference type="eggNOG" id="COG0735">
    <property type="taxonomic scope" value="Bacteria"/>
</dbReference>
<keyword evidence="6 13" id="KW-0678">Repressor</keyword>
<feature type="binding site" evidence="12">
    <location>
        <position position="101"/>
    </location>
    <ligand>
        <name>Fe cation</name>
        <dbReference type="ChEBI" id="CHEBI:24875"/>
    </ligand>
</feature>
<evidence type="ECO:0000256" key="4">
    <source>
        <dbReference type="ARBA" id="ARBA00020910"/>
    </source>
</evidence>
<dbReference type="InterPro" id="IPR043135">
    <property type="entry name" value="Fur_C"/>
</dbReference>
<keyword evidence="10 13" id="KW-0238">DNA-binding</keyword>
<dbReference type="PANTHER" id="PTHR33202:SF2">
    <property type="entry name" value="FERRIC UPTAKE REGULATION PROTEIN"/>
    <property type="match status" value="1"/>
</dbReference>
<reference evidence="14 15" key="1">
    <citation type="journal article" date="2012" name="Int. J. Syst. Evol. Microbiol.">
        <title>Vibrio caribbeanicus sp. nov., isolated from the marine sponge Scleritoderma cyanea.</title>
        <authorList>
            <person name="Hoffmann M."/>
            <person name="Monday S.R."/>
            <person name="Allard M.W."/>
            <person name="Strain E.A."/>
            <person name="Whittaker P."/>
            <person name="Naum M."/>
            <person name="McCarthy P.J."/>
            <person name="Lopez J.V."/>
            <person name="Fischer M."/>
            <person name="Brown E.W."/>
        </authorList>
    </citation>
    <scope>NUCLEOTIDE SEQUENCE [LARGE SCALE GENOMIC DNA]</scope>
    <source>
        <strain evidence="15">DSMZ 21326</strain>
    </source>
</reference>
<keyword evidence="8 13" id="KW-0862">Zinc</keyword>
<comment type="cofactor">
    <cofactor evidence="12">
        <name>Mn(2+)</name>
        <dbReference type="ChEBI" id="CHEBI:29035"/>
    </cofactor>
    <cofactor evidence="12">
        <name>Fe(2+)</name>
        <dbReference type="ChEBI" id="CHEBI:29033"/>
    </cofactor>
    <text evidence="12">Binds 1 Mn(2+) or Fe(2+) ion per subunit.</text>
</comment>
<sequence>MAIEQKVTSEDHAGVIEELEETLRSGGVRITQQRMAILAALAASDDHPTVETLHRRANKLNANVSLATVYRTVTVLVERGAIIRNEFDGSKSSYELANKPHHDHLIDVDTGEVIEFCSEEIEAIQEAIAKQLGYEIVAHRLELYVRKHGQS</sequence>
<feature type="binding site" evidence="12">
    <location>
        <position position="139"/>
    </location>
    <ligand>
        <name>Fe cation</name>
        <dbReference type="ChEBI" id="CHEBI:24875"/>
    </ligand>
</feature>
<comment type="subunit">
    <text evidence="3 13">Homodimer.</text>
</comment>
<dbReference type="AlphaFoldDB" id="E8MDD7"/>
<keyword evidence="9 13" id="KW-0805">Transcription regulation</keyword>
<comment type="caution">
    <text evidence="14">The sequence shown here is derived from an EMBL/GenBank/DDBJ whole genome shotgun (WGS) entry which is preliminary data.</text>
</comment>
<proteinExistence type="inferred from homology"/>
<comment type="similarity">
    <text evidence="2 13">Belongs to the Fur family.</text>
</comment>
<evidence type="ECO:0000313" key="14">
    <source>
        <dbReference type="EMBL" id="EGA67923.1"/>
    </source>
</evidence>
<dbReference type="GO" id="GO:1900376">
    <property type="term" value="P:regulation of secondary metabolite biosynthetic process"/>
    <property type="evidence" value="ECO:0007669"/>
    <property type="project" value="TreeGrafter"/>
</dbReference>
<dbReference type="GO" id="GO:0005829">
    <property type="term" value="C:cytosol"/>
    <property type="evidence" value="ECO:0007669"/>
    <property type="project" value="TreeGrafter"/>
</dbReference>
<dbReference type="SUPFAM" id="SSF46785">
    <property type="entry name" value="Winged helix' DNA-binding domain"/>
    <property type="match status" value="1"/>
</dbReference>
<gene>
    <name evidence="13" type="primary">fur</name>
    <name evidence="14" type="ORF">VISI1226_08349</name>
</gene>
<accession>E8MDD7</accession>
<dbReference type="EMBL" id="AEVT01000122">
    <property type="protein sequence ID" value="EGA67923.1"/>
    <property type="molecule type" value="Genomic_DNA"/>
</dbReference>
<dbReference type="GO" id="GO:0008270">
    <property type="term" value="F:zinc ion binding"/>
    <property type="evidence" value="ECO:0007669"/>
    <property type="project" value="TreeGrafter"/>
</dbReference>
<protein>
    <recommendedName>
        <fullName evidence="4 13">Ferric uptake regulation protein</fullName>
    </recommendedName>
</protein>
<evidence type="ECO:0000256" key="6">
    <source>
        <dbReference type="ARBA" id="ARBA00022491"/>
    </source>
</evidence>
<evidence type="ECO:0000256" key="11">
    <source>
        <dbReference type="ARBA" id="ARBA00023163"/>
    </source>
</evidence>
<dbReference type="InterPro" id="IPR036388">
    <property type="entry name" value="WH-like_DNA-bd_sf"/>
</dbReference>
<dbReference type="OrthoDB" id="8659436at2"/>
<dbReference type="CDD" id="cd07153">
    <property type="entry name" value="Fur_like"/>
    <property type="match status" value="1"/>
</dbReference>
<dbReference type="RefSeq" id="WP_008081556.1">
    <property type="nucleotide sequence ID" value="NZ_AEVT01000122.1"/>
</dbReference>
<evidence type="ECO:0000256" key="10">
    <source>
        <dbReference type="ARBA" id="ARBA00023125"/>
    </source>
</evidence>
<dbReference type="GeneID" id="95571531"/>
<evidence type="ECO:0000256" key="1">
    <source>
        <dbReference type="ARBA" id="ARBA00004496"/>
    </source>
</evidence>
<evidence type="ECO:0000256" key="13">
    <source>
        <dbReference type="RuleBase" id="RU364037"/>
    </source>
</evidence>
<evidence type="ECO:0000256" key="3">
    <source>
        <dbReference type="ARBA" id="ARBA00011738"/>
    </source>
</evidence>
<evidence type="ECO:0000256" key="5">
    <source>
        <dbReference type="ARBA" id="ARBA00022490"/>
    </source>
</evidence>
<feature type="binding site" evidence="12">
    <location>
        <position position="103"/>
    </location>
    <ligand>
        <name>Fe cation</name>
        <dbReference type="ChEBI" id="CHEBI:24875"/>
    </ligand>
</feature>
<evidence type="ECO:0000256" key="8">
    <source>
        <dbReference type="ARBA" id="ARBA00022833"/>
    </source>
</evidence>
<dbReference type="Proteomes" id="UP000006228">
    <property type="component" value="Unassembled WGS sequence"/>
</dbReference>
<comment type="subcellular location">
    <subcellularLocation>
        <location evidence="1 13">Cytoplasm</location>
    </subcellularLocation>
</comment>
<dbReference type="Gene3D" id="1.10.10.10">
    <property type="entry name" value="Winged helix-like DNA-binding domain superfamily/Winged helix DNA-binding domain"/>
    <property type="match status" value="1"/>
</dbReference>